<feature type="active site" evidence="1">
    <location>
        <position position="68"/>
    </location>
</feature>
<dbReference type="InterPro" id="IPR054485">
    <property type="entry name" value="FlK-like_dom"/>
</dbReference>
<dbReference type="AlphaFoldDB" id="A0A9D1CM83"/>
<evidence type="ECO:0000256" key="2">
    <source>
        <dbReference type="PIRSR" id="PIRSR014972-2"/>
    </source>
</evidence>
<dbReference type="InterPro" id="IPR025540">
    <property type="entry name" value="FlK"/>
</dbReference>
<dbReference type="SUPFAM" id="SSF54637">
    <property type="entry name" value="Thioesterase/thiol ester dehydrase-isomerase"/>
    <property type="match status" value="1"/>
</dbReference>
<proteinExistence type="predicted"/>
<name>A0A9D1CM83_9FIRM</name>
<feature type="domain" description="Fluoroacetyl-CoA-specific thioesterase-like" evidence="3">
    <location>
        <begin position="15"/>
        <end position="117"/>
    </location>
</feature>
<sequence>MEITVGLTGEASALVEREDTAREVGSGSLLVYATPCMAALMEGAACEALAPVLPPEKTTVGTELSIQHISATPVGLEVRAEAVVTQVEGNVITFQVTAFDEAGKIGEGTHKRALVDTQRFLDKVYAKL</sequence>
<dbReference type="Pfam" id="PF22636">
    <property type="entry name" value="FlK"/>
    <property type="match status" value="1"/>
</dbReference>
<evidence type="ECO:0000313" key="4">
    <source>
        <dbReference type="EMBL" id="HIQ68032.1"/>
    </source>
</evidence>
<gene>
    <name evidence="4" type="ORF">IAB74_05955</name>
</gene>
<dbReference type="EMBL" id="DVFK01000083">
    <property type="protein sequence ID" value="HIQ68032.1"/>
    <property type="molecule type" value="Genomic_DNA"/>
</dbReference>
<comment type="caution">
    <text evidence="4">The sequence shown here is derived from an EMBL/GenBank/DDBJ whole genome shotgun (WGS) entry which is preliminary data.</text>
</comment>
<dbReference type="PIRSF" id="PIRSF014972">
    <property type="entry name" value="FlK"/>
    <property type="match status" value="1"/>
</dbReference>
<dbReference type="Proteomes" id="UP000886796">
    <property type="component" value="Unassembled WGS sequence"/>
</dbReference>
<feature type="binding site" evidence="2">
    <location>
        <position position="61"/>
    </location>
    <ligand>
        <name>CoA</name>
        <dbReference type="ChEBI" id="CHEBI:57287"/>
    </ligand>
</feature>
<feature type="binding site" evidence="2">
    <location>
        <position position="112"/>
    </location>
    <ligand>
        <name>substrate</name>
    </ligand>
</feature>
<evidence type="ECO:0000259" key="3">
    <source>
        <dbReference type="Pfam" id="PF22636"/>
    </source>
</evidence>
<reference evidence="4" key="2">
    <citation type="journal article" date="2021" name="PeerJ">
        <title>Extensive microbial diversity within the chicken gut microbiome revealed by metagenomics and culture.</title>
        <authorList>
            <person name="Gilroy R."/>
            <person name="Ravi A."/>
            <person name="Getino M."/>
            <person name="Pursley I."/>
            <person name="Horton D.L."/>
            <person name="Alikhan N.F."/>
            <person name="Baker D."/>
            <person name="Gharbi K."/>
            <person name="Hall N."/>
            <person name="Watson M."/>
            <person name="Adriaenssens E.M."/>
            <person name="Foster-Nyarko E."/>
            <person name="Jarju S."/>
            <person name="Secka A."/>
            <person name="Antonio M."/>
            <person name="Oren A."/>
            <person name="Chaudhuri R.R."/>
            <person name="La Ragione R."/>
            <person name="Hildebrand F."/>
            <person name="Pallen M.J."/>
        </authorList>
    </citation>
    <scope>NUCLEOTIDE SEQUENCE</scope>
    <source>
        <strain evidence="4">13361</strain>
    </source>
</reference>
<protein>
    <submittedName>
        <fullName evidence="4">Thioesterase family protein</fullName>
    </submittedName>
</protein>
<feature type="active site" evidence="1">
    <location>
        <position position="34"/>
    </location>
</feature>
<evidence type="ECO:0000313" key="5">
    <source>
        <dbReference type="Proteomes" id="UP000886796"/>
    </source>
</evidence>
<organism evidence="4 5">
    <name type="scientific">Candidatus Faecousia excrementigallinarum</name>
    <dbReference type="NCBI Taxonomy" id="2840806"/>
    <lineage>
        <taxon>Bacteria</taxon>
        <taxon>Bacillati</taxon>
        <taxon>Bacillota</taxon>
        <taxon>Clostridia</taxon>
        <taxon>Eubacteriales</taxon>
        <taxon>Oscillospiraceae</taxon>
        <taxon>Faecousia</taxon>
    </lineage>
</organism>
<evidence type="ECO:0000256" key="1">
    <source>
        <dbReference type="PIRSR" id="PIRSR014972-1"/>
    </source>
</evidence>
<dbReference type="InterPro" id="IPR029069">
    <property type="entry name" value="HotDog_dom_sf"/>
</dbReference>
<dbReference type="PANTHER" id="PTHR36934:SF1">
    <property type="entry name" value="THIOESTERASE DOMAIN-CONTAINING PROTEIN"/>
    <property type="match status" value="1"/>
</dbReference>
<accession>A0A9D1CM83</accession>
<reference evidence="4" key="1">
    <citation type="submission" date="2020-10" db="EMBL/GenBank/DDBJ databases">
        <authorList>
            <person name="Gilroy R."/>
        </authorList>
    </citation>
    <scope>NUCLEOTIDE SEQUENCE</scope>
    <source>
        <strain evidence="4">13361</strain>
    </source>
</reference>
<feature type="binding site" evidence="2">
    <location>
        <position position="61"/>
    </location>
    <ligand>
        <name>substrate</name>
    </ligand>
</feature>
<dbReference type="Gene3D" id="3.10.129.10">
    <property type="entry name" value="Hotdog Thioesterase"/>
    <property type="match status" value="1"/>
</dbReference>
<dbReference type="PANTHER" id="PTHR36934">
    <property type="entry name" value="BLR0278 PROTEIN"/>
    <property type="match status" value="1"/>
</dbReference>
<feature type="active site" evidence="1">
    <location>
        <position position="42"/>
    </location>
</feature>